<evidence type="ECO:0000313" key="1">
    <source>
        <dbReference type="EMBL" id="KAH3860667.1"/>
    </source>
</evidence>
<dbReference type="AlphaFoldDB" id="A0A9D4LN80"/>
<keyword evidence="2" id="KW-1185">Reference proteome</keyword>
<reference evidence="1" key="1">
    <citation type="journal article" date="2019" name="bioRxiv">
        <title>The Genome of the Zebra Mussel, Dreissena polymorpha: A Resource for Invasive Species Research.</title>
        <authorList>
            <person name="McCartney M.A."/>
            <person name="Auch B."/>
            <person name="Kono T."/>
            <person name="Mallez S."/>
            <person name="Zhang Y."/>
            <person name="Obille A."/>
            <person name="Becker A."/>
            <person name="Abrahante J.E."/>
            <person name="Garbe J."/>
            <person name="Badalamenti J.P."/>
            <person name="Herman A."/>
            <person name="Mangelson H."/>
            <person name="Liachko I."/>
            <person name="Sullivan S."/>
            <person name="Sone E.D."/>
            <person name="Koren S."/>
            <person name="Silverstein K.A.T."/>
            <person name="Beckman K.B."/>
            <person name="Gohl D.M."/>
        </authorList>
    </citation>
    <scope>NUCLEOTIDE SEQUENCE</scope>
    <source>
        <strain evidence="1">Duluth1</strain>
        <tissue evidence="1">Whole animal</tissue>
    </source>
</reference>
<comment type="caution">
    <text evidence="1">The sequence shown here is derived from an EMBL/GenBank/DDBJ whole genome shotgun (WGS) entry which is preliminary data.</text>
</comment>
<accession>A0A9D4LN80</accession>
<reference evidence="1" key="2">
    <citation type="submission" date="2020-11" db="EMBL/GenBank/DDBJ databases">
        <authorList>
            <person name="McCartney M.A."/>
            <person name="Auch B."/>
            <person name="Kono T."/>
            <person name="Mallez S."/>
            <person name="Becker A."/>
            <person name="Gohl D.M."/>
            <person name="Silverstein K.A.T."/>
            <person name="Koren S."/>
            <person name="Bechman K.B."/>
            <person name="Herman A."/>
            <person name="Abrahante J.E."/>
            <person name="Garbe J."/>
        </authorList>
    </citation>
    <scope>NUCLEOTIDE SEQUENCE</scope>
    <source>
        <strain evidence="1">Duluth1</strain>
        <tissue evidence="1">Whole animal</tissue>
    </source>
</reference>
<dbReference type="Proteomes" id="UP000828390">
    <property type="component" value="Unassembled WGS sequence"/>
</dbReference>
<name>A0A9D4LN80_DREPO</name>
<evidence type="ECO:0000313" key="2">
    <source>
        <dbReference type="Proteomes" id="UP000828390"/>
    </source>
</evidence>
<gene>
    <name evidence="1" type="ORF">DPMN_023578</name>
</gene>
<dbReference type="EMBL" id="JAIWYP010000002">
    <property type="protein sequence ID" value="KAH3860667.1"/>
    <property type="molecule type" value="Genomic_DNA"/>
</dbReference>
<organism evidence="1 2">
    <name type="scientific">Dreissena polymorpha</name>
    <name type="common">Zebra mussel</name>
    <name type="synonym">Mytilus polymorpha</name>
    <dbReference type="NCBI Taxonomy" id="45954"/>
    <lineage>
        <taxon>Eukaryota</taxon>
        <taxon>Metazoa</taxon>
        <taxon>Spiralia</taxon>
        <taxon>Lophotrochozoa</taxon>
        <taxon>Mollusca</taxon>
        <taxon>Bivalvia</taxon>
        <taxon>Autobranchia</taxon>
        <taxon>Heteroconchia</taxon>
        <taxon>Euheterodonta</taxon>
        <taxon>Imparidentia</taxon>
        <taxon>Neoheterodontei</taxon>
        <taxon>Myida</taxon>
        <taxon>Dreissenoidea</taxon>
        <taxon>Dreissenidae</taxon>
        <taxon>Dreissena</taxon>
    </lineage>
</organism>
<protein>
    <submittedName>
        <fullName evidence="1">Uncharacterized protein</fullName>
    </submittedName>
</protein>
<proteinExistence type="predicted"/>
<sequence>MTPHAGKHNYTLAPTAVPVTTKLYQQGVVREDLIYLTPASLGNQPTKQPTN</sequence>